<sequence>MATKKSSSAAKKKAAPKKQAAKKKSNTVKKQSVREESAALYTNDESAQASLQSAVTHSEPASEKQESGNGIYLFLVLAGVAAIGYLGYAKYVAKKNQVAVEPAKVETTTTPVAPKVEESKPEVTEAPTAPEEAVASATSAYLVDKIGTKKKWTEAAAYCKEIGASLPSKQELGDFAKNASKELKNSDKYWSSNESAKSKEKAISIKLETGANFAEPKSTKNKVLCKN</sequence>
<organism evidence="3 4">
    <name type="scientific">Leptospira idonii</name>
    <dbReference type="NCBI Taxonomy" id="1193500"/>
    <lineage>
        <taxon>Bacteria</taxon>
        <taxon>Pseudomonadati</taxon>
        <taxon>Spirochaetota</taxon>
        <taxon>Spirochaetia</taxon>
        <taxon>Leptospirales</taxon>
        <taxon>Leptospiraceae</taxon>
        <taxon>Leptospira</taxon>
    </lineage>
</organism>
<name>A0A4R9M3A9_9LEPT</name>
<keyword evidence="2" id="KW-1133">Transmembrane helix</keyword>
<dbReference type="OrthoDB" id="330375at2"/>
<keyword evidence="2" id="KW-0472">Membrane</keyword>
<feature type="region of interest" description="Disordered" evidence="1">
    <location>
        <begin position="102"/>
        <end position="131"/>
    </location>
</feature>
<gene>
    <name evidence="3" type="ORF">EHS15_03965</name>
</gene>
<protein>
    <submittedName>
        <fullName evidence="3">Uncharacterized protein</fullName>
    </submittedName>
</protein>
<proteinExistence type="predicted"/>
<dbReference type="Proteomes" id="UP000298058">
    <property type="component" value="Unassembled WGS sequence"/>
</dbReference>
<evidence type="ECO:0000256" key="1">
    <source>
        <dbReference type="SAM" id="MobiDB-lite"/>
    </source>
</evidence>
<evidence type="ECO:0000256" key="2">
    <source>
        <dbReference type="SAM" id="Phobius"/>
    </source>
</evidence>
<keyword evidence="4" id="KW-1185">Reference proteome</keyword>
<evidence type="ECO:0000313" key="4">
    <source>
        <dbReference type="Proteomes" id="UP000298058"/>
    </source>
</evidence>
<dbReference type="RefSeq" id="WP_135759239.1">
    <property type="nucleotide sequence ID" value="NZ_RQHW01000013.1"/>
</dbReference>
<dbReference type="CDD" id="cd00037">
    <property type="entry name" value="CLECT"/>
    <property type="match status" value="1"/>
</dbReference>
<reference evidence="3" key="1">
    <citation type="journal article" date="2019" name="PLoS Negl. Trop. Dis.">
        <title>Revisiting the worldwide diversity of Leptospira species in the environment.</title>
        <authorList>
            <person name="Vincent A.T."/>
            <person name="Schiettekatte O."/>
            <person name="Bourhy P."/>
            <person name="Veyrier F.J."/>
            <person name="Picardeau M."/>
        </authorList>
    </citation>
    <scope>NUCLEOTIDE SEQUENCE [LARGE SCALE GENOMIC DNA]</scope>
    <source>
        <strain evidence="3">201300427</strain>
    </source>
</reference>
<feature type="compositionally biased region" description="Basic residues" evidence="1">
    <location>
        <begin position="10"/>
        <end position="27"/>
    </location>
</feature>
<accession>A0A4R9M3A9</accession>
<feature type="compositionally biased region" description="Polar residues" evidence="1">
    <location>
        <begin position="43"/>
        <end position="56"/>
    </location>
</feature>
<keyword evidence="2" id="KW-0812">Transmembrane</keyword>
<comment type="caution">
    <text evidence="3">The sequence shown here is derived from an EMBL/GenBank/DDBJ whole genome shotgun (WGS) entry which is preliminary data.</text>
</comment>
<dbReference type="AlphaFoldDB" id="A0A4R9M3A9"/>
<evidence type="ECO:0000313" key="3">
    <source>
        <dbReference type="EMBL" id="TGN20375.1"/>
    </source>
</evidence>
<feature type="transmembrane region" description="Helical" evidence="2">
    <location>
        <begin position="70"/>
        <end position="88"/>
    </location>
</feature>
<feature type="region of interest" description="Disordered" evidence="1">
    <location>
        <begin position="1"/>
        <end position="66"/>
    </location>
</feature>
<dbReference type="EMBL" id="RQHW01000013">
    <property type="protein sequence ID" value="TGN20375.1"/>
    <property type="molecule type" value="Genomic_DNA"/>
</dbReference>